<dbReference type="PANTHER" id="PTHR23028">
    <property type="entry name" value="ACETYLTRANSFERASE"/>
    <property type="match status" value="1"/>
</dbReference>
<reference evidence="3 4" key="1">
    <citation type="submission" date="2016-10" db="EMBL/GenBank/DDBJ databases">
        <title>Comparative genome analysis of multiple Pseudomonas spp. focuses on biocontrol and plant growth promoting traits.</title>
        <authorList>
            <person name="Tao X.-Y."/>
            <person name="Taylor C.G."/>
        </authorList>
    </citation>
    <scope>NUCLEOTIDE SEQUENCE [LARGE SCALE GENOMIC DNA]</scope>
    <source>
        <strain evidence="3 4">94G2</strain>
    </source>
</reference>
<feature type="transmembrane region" description="Helical" evidence="1">
    <location>
        <begin position="30"/>
        <end position="47"/>
    </location>
</feature>
<feature type="domain" description="Acyltransferase 3" evidence="2">
    <location>
        <begin position="4"/>
        <end position="320"/>
    </location>
</feature>
<dbReference type="InterPro" id="IPR002656">
    <property type="entry name" value="Acyl_transf_3_dom"/>
</dbReference>
<name>A0A423JF36_9PSED</name>
<protein>
    <recommendedName>
        <fullName evidence="2">Acyltransferase 3 domain-containing protein</fullName>
    </recommendedName>
</protein>
<dbReference type="GO" id="GO:0016020">
    <property type="term" value="C:membrane"/>
    <property type="evidence" value="ECO:0007669"/>
    <property type="project" value="TreeGrafter"/>
</dbReference>
<feature type="transmembrane region" description="Helical" evidence="1">
    <location>
        <begin position="282"/>
        <end position="300"/>
    </location>
</feature>
<feature type="transmembrane region" description="Helical" evidence="1">
    <location>
        <begin position="7"/>
        <end position="24"/>
    </location>
</feature>
<gene>
    <name evidence="3" type="ORF">BK661_02750</name>
</gene>
<accession>A0A423JF36</accession>
<dbReference type="EMBL" id="MOBL01000003">
    <property type="protein sequence ID" value="RON36324.1"/>
    <property type="molecule type" value="Genomic_DNA"/>
</dbReference>
<feature type="transmembrane region" description="Helical" evidence="1">
    <location>
        <begin position="171"/>
        <end position="188"/>
    </location>
</feature>
<dbReference type="AlphaFoldDB" id="A0A423JF36"/>
<evidence type="ECO:0000259" key="2">
    <source>
        <dbReference type="Pfam" id="PF01757"/>
    </source>
</evidence>
<proteinExistence type="predicted"/>
<feature type="transmembrane region" description="Helical" evidence="1">
    <location>
        <begin position="68"/>
        <end position="85"/>
    </location>
</feature>
<evidence type="ECO:0000313" key="4">
    <source>
        <dbReference type="Proteomes" id="UP000283260"/>
    </source>
</evidence>
<keyword evidence="1" id="KW-1133">Transmembrane helix</keyword>
<dbReference type="GO" id="GO:0016747">
    <property type="term" value="F:acyltransferase activity, transferring groups other than amino-acyl groups"/>
    <property type="evidence" value="ECO:0007669"/>
    <property type="project" value="InterPro"/>
</dbReference>
<dbReference type="PANTHER" id="PTHR23028:SF53">
    <property type="entry name" value="ACYL_TRANSF_3 DOMAIN-CONTAINING PROTEIN"/>
    <property type="match status" value="1"/>
</dbReference>
<feature type="transmembrane region" description="Helical" evidence="1">
    <location>
        <begin position="143"/>
        <end position="165"/>
    </location>
</feature>
<evidence type="ECO:0000256" key="1">
    <source>
        <dbReference type="SAM" id="Phobius"/>
    </source>
</evidence>
<dbReference type="RefSeq" id="WP_123494495.1">
    <property type="nucleotide sequence ID" value="NZ_MOBL01000003.1"/>
</dbReference>
<dbReference type="Proteomes" id="UP000283260">
    <property type="component" value="Unassembled WGS sequence"/>
</dbReference>
<dbReference type="InterPro" id="IPR050879">
    <property type="entry name" value="Acyltransferase_3"/>
</dbReference>
<evidence type="ECO:0000313" key="3">
    <source>
        <dbReference type="EMBL" id="RON36324.1"/>
    </source>
</evidence>
<sequence>MGPLRLFLALSVMFSHIGSIAWIPTVPAGFAVYSFFIMSGFYITLGLNERYKSANDNFEFYLGRALRLWPAYLFSILILIPAGMFEYTFNLIMQMPFFMKVVALFSNTFMLGSDLLLHMSAVDGHIKFSEYGIDPAHNGASTILNIPVWTLSIEIMFYLVAPFIVRSLKRSVIYFSIGVVYLFLTKNFSSALPFPVRTDLYFPGPSFYFGLGVMAYWLPKVLSKNLAVGVASYAAILATILACSILPLGLTLSFFALTVLCRPIFDKTRNSRLDQWFGDLSYPIYITHIPITIIVRWLGWFEATPMSYFVSIIVGSIFVVHVIEKPIEKYRAIWRRKRLAAKHPSAIETA</sequence>
<keyword evidence="1" id="KW-0812">Transmembrane</keyword>
<dbReference type="Pfam" id="PF01757">
    <property type="entry name" value="Acyl_transf_3"/>
    <property type="match status" value="1"/>
</dbReference>
<feature type="transmembrane region" description="Helical" evidence="1">
    <location>
        <begin position="306"/>
        <end position="323"/>
    </location>
</feature>
<organism evidence="3 4">
    <name type="scientific">Pseudomonas frederiksbergensis</name>
    <dbReference type="NCBI Taxonomy" id="104087"/>
    <lineage>
        <taxon>Bacteria</taxon>
        <taxon>Pseudomonadati</taxon>
        <taxon>Pseudomonadota</taxon>
        <taxon>Gammaproteobacteria</taxon>
        <taxon>Pseudomonadales</taxon>
        <taxon>Pseudomonadaceae</taxon>
        <taxon>Pseudomonas</taxon>
    </lineage>
</organism>
<feature type="transmembrane region" description="Helical" evidence="1">
    <location>
        <begin position="230"/>
        <end position="261"/>
    </location>
</feature>
<comment type="caution">
    <text evidence="3">The sequence shown here is derived from an EMBL/GenBank/DDBJ whole genome shotgun (WGS) entry which is preliminary data.</text>
</comment>
<keyword evidence="1" id="KW-0472">Membrane</keyword>
<dbReference type="GO" id="GO:0000271">
    <property type="term" value="P:polysaccharide biosynthetic process"/>
    <property type="evidence" value="ECO:0007669"/>
    <property type="project" value="TreeGrafter"/>
</dbReference>